<dbReference type="Proteomes" id="UP000031847">
    <property type="component" value="Unassembled WGS sequence"/>
</dbReference>
<comment type="caution">
    <text evidence="2">The sequence shown here is derived from an EMBL/GenBank/DDBJ whole genome shotgun (WGS) entry which is preliminary data.</text>
</comment>
<evidence type="ECO:0000313" key="2">
    <source>
        <dbReference type="EMBL" id="GAM79199.1"/>
    </source>
</evidence>
<name>A0A0B8QYU0_LACLL</name>
<keyword evidence="1" id="KW-0472">Membrane</keyword>
<feature type="transmembrane region" description="Helical" evidence="1">
    <location>
        <begin position="58"/>
        <end position="76"/>
    </location>
</feature>
<sequence length="89" mass="10337">MERRKMFYIILLILVAFAYIFMMPKDVRRSMDIFFFAGVGVLVLAFAVAQAVSHRSLLLEIIGIVAMLVVTVRAWMELEKLDSRKRKNK</sequence>
<evidence type="ECO:0000313" key="3">
    <source>
        <dbReference type="Proteomes" id="UP000031847"/>
    </source>
</evidence>
<evidence type="ECO:0000256" key="1">
    <source>
        <dbReference type="SAM" id="Phobius"/>
    </source>
</evidence>
<reference evidence="2 3" key="1">
    <citation type="submission" date="2015-01" db="EMBL/GenBank/DDBJ databases">
        <title>Lactococcus lactis subsp.lactis JCM 5805 whole genome shotgun sequence.</title>
        <authorList>
            <person name="Fujii T."/>
            <person name="Tomita Y."/>
            <person name="Ikushima S."/>
            <person name="Fujiwara D."/>
        </authorList>
    </citation>
    <scope>NUCLEOTIDE SEQUENCE [LARGE SCALE GENOMIC DNA]</scope>
    <source>
        <strain evidence="2 3">JCM 5805</strain>
    </source>
</reference>
<gene>
    <name evidence="2" type="ORF">JCM5805K_0306</name>
</gene>
<keyword evidence="1" id="KW-0812">Transmembrane</keyword>
<dbReference type="EMBL" id="BBSI01000011">
    <property type="protein sequence ID" value="GAM79199.1"/>
    <property type="molecule type" value="Genomic_DNA"/>
</dbReference>
<keyword evidence="1" id="KW-1133">Transmembrane helix</keyword>
<dbReference type="AlphaFoldDB" id="A0A0B8QYU0"/>
<organism evidence="2 3">
    <name type="scientific">Lactococcus lactis subsp. lactis</name>
    <name type="common">Streptococcus lactis</name>
    <dbReference type="NCBI Taxonomy" id="1360"/>
    <lineage>
        <taxon>Bacteria</taxon>
        <taxon>Bacillati</taxon>
        <taxon>Bacillota</taxon>
        <taxon>Bacilli</taxon>
        <taxon>Lactobacillales</taxon>
        <taxon>Streptococcaceae</taxon>
        <taxon>Lactococcus</taxon>
    </lineage>
</organism>
<feature type="transmembrane region" description="Helical" evidence="1">
    <location>
        <begin position="6"/>
        <end position="22"/>
    </location>
</feature>
<feature type="transmembrane region" description="Helical" evidence="1">
    <location>
        <begin position="34"/>
        <end position="52"/>
    </location>
</feature>
<dbReference type="InterPro" id="IPR021506">
    <property type="entry name" value="DUF3165"/>
</dbReference>
<proteinExistence type="predicted"/>
<evidence type="ECO:0008006" key="4">
    <source>
        <dbReference type="Google" id="ProtNLM"/>
    </source>
</evidence>
<protein>
    <recommendedName>
        <fullName evidence="4">DUF3165 family protein</fullName>
    </recommendedName>
</protein>
<dbReference type="Pfam" id="PF11364">
    <property type="entry name" value="DUF3165"/>
    <property type="match status" value="1"/>
</dbReference>
<accession>A0A0B8QYU0</accession>